<proteinExistence type="predicted"/>
<dbReference type="EMBL" id="NSDM01000005">
    <property type="protein sequence ID" value="MDQ2585234.1"/>
    <property type="molecule type" value="Genomic_DNA"/>
</dbReference>
<accession>A0ABU0WZE0</accession>
<evidence type="ECO:0000256" key="1">
    <source>
        <dbReference type="SAM" id="MobiDB-lite"/>
    </source>
</evidence>
<protein>
    <submittedName>
        <fullName evidence="2">Uncharacterized protein</fullName>
    </submittedName>
</protein>
<name>A0ABU0WZE0_9PSEU</name>
<evidence type="ECO:0000313" key="2">
    <source>
        <dbReference type="EMBL" id="MDQ2585234.1"/>
    </source>
</evidence>
<keyword evidence="3" id="KW-1185">Reference proteome</keyword>
<organism evidence="2 3">
    <name type="scientific">Saccharothrix yanglingensis</name>
    <dbReference type="NCBI Taxonomy" id="659496"/>
    <lineage>
        <taxon>Bacteria</taxon>
        <taxon>Bacillati</taxon>
        <taxon>Actinomycetota</taxon>
        <taxon>Actinomycetes</taxon>
        <taxon>Pseudonocardiales</taxon>
        <taxon>Pseudonocardiaceae</taxon>
        <taxon>Saccharothrix</taxon>
    </lineage>
</organism>
<feature type="region of interest" description="Disordered" evidence="1">
    <location>
        <begin position="1"/>
        <end position="24"/>
    </location>
</feature>
<comment type="caution">
    <text evidence="2">The sequence shown here is derived from an EMBL/GenBank/DDBJ whole genome shotgun (WGS) entry which is preliminary data.</text>
</comment>
<evidence type="ECO:0000313" key="3">
    <source>
        <dbReference type="Proteomes" id="UP001225605"/>
    </source>
</evidence>
<dbReference type="Proteomes" id="UP001225605">
    <property type="component" value="Unassembled WGS sequence"/>
</dbReference>
<sequence length="95" mass="9820">MTALAARADPANASVAPMGQSPESSLAAASHGNLDYYWDCNVNDYFHPNPPAGSFLAMNWNLASCSNRMVYRPSCGVAPSAAEVGRAGATSRVGG</sequence>
<reference evidence="2 3" key="1">
    <citation type="submission" date="2017-06" db="EMBL/GenBank/DDBJ databases">
        <title>Cultured bacterium strain Saccharothrix yanglingensis Hhs.015.</title>
        <authorList>
            <person name="Xia Y."/>
        </authorList>
    </citation>
    <scope>NUCLEOTIDE SEQUENCE [LARGE SCALE GENOMIC DNA]</scope>
    <source>
        <strain evidence="2 3">Hhs.015</strain>
    </source>
</reference>
<gene>
    <name evidence="2" type="ORF">CKY47_14835</name>
</gene>